<accession>A0A9P0CAL9</accession>
<proteinExistence type="inferred from homology"/>
<comment type="catalytic activity">
    <reaction evidence="8">
        <text>13-octadecanoyloxy-octadecanoate + H2O = 13-hydroxy-octadecanoate + octadecanoate + H(+)</text>
        <dbReference type="Rhea" id="RHEA:52084"/>
        <dbReference type="ChEBI" id="CHEBI:15377"/>
        <dbReference type="ChEBI" id="CHEBI:15378"/>
        <dbReference type="ChEBI" id="CHEBI:25629"/>
        <dbReference type="ChEBI" id="CHEBI:136304"/>
        <dbReference type="ChEBI" id="CHEBI:136335"/>
    </reaction>
    <physiologicalReaction direction="left-to-right" evidence="8">
        <dbReference type="Rhea" id="RHEA:52085"/>
    </physiologicalReaction>
</comment>
<evidence type="ECO:0000256" key="14">
    <source>
        <dbReference type="ARBA" id="ARBA00049296"/>
    </source>
</evidence>
<dbReference type="EMBL" id="OU893337">
    <property type="protein sequence ID" value="CAH0761476.1"/>
    <property type="molecule type" value="Genomic_DNA"/>
</dbReference>
<organism evidence="18 19">
    <name type="scientific">Diatraea saccharalis</name>
    <name type="common">sugarcane borer</name>
    <dbReference type="NCBI Taxonomy" id="40085"/>
    <lineage>
        <taxon>Eukaryota</taxon>
        <taxon>Metazoa</taxon>
        <taxon>Ecdysozoa</taxon>
        <taxon>Arthropoda</taxon>
        <taxon>Hexapoda</taxon>
        <taxon>Insecta</taxon>
        <taxon>Pterygota</taxon>
        <taxon>Neoptera</taxon>
        <taxon>Endopterygota</taxon>
        <taxon>Lepidoptera</taxon>
        <taxon>Glossata</taxon>
        <taxon>Ditrysia</taxon>
        <taxon>Pyraloidea</taxon>
        <taxon>Crambidae</taxon>
        <taxon>Crambinae</taxon>
        <taxon>Diatraea</taxon>
    </lineage>
</organism>
<name>A0A9P0CAL9_9NEOP</name>
<feature type="transmembrane region" description="Helical" evidence="17">
    <location>
        <begin position="184"/>
        <end position="205"/>
    </location>
</feature>
<dbReference type="PANTHER" id="PTHR10989:SF16">
    <property type="entry name" value="AT02829P-RELATED"/>
    <property type="match status" value="1"/>
</dbReference>
<keyword evidence="4 17" id="KW-0812">Transmembrane</keyword>
<gene>
    <name evidence="18" type="ORF">DIATSA_LOCUS11540</name>
</gene>
<dbReference type="Proteomes" id="UP001153714">
    <property type="component" value="Chromosome 6"/>
</dbReference>
<evidence type="ECO:0000256" key="4">
    <source>
        <dbReference type="ARBA" id="ARBA00022692"/>
    </source>
</evidence>
<dbReference type="GO" id="GO:0016020">
    <property type="term" value="C:membrane"/>
    <property type="evidence" value="ECO:0007669"/>
    <property type="project" value="InterPro"/>
</dbReference>
<comment type="catalytic activity">
    <reaction evidence="13">
        <text>9-octadecanoyloxy-octadecanoate + H2O = 9-hydroxy-octadecanoate + octadecanoate + H(+)</text>
        <dbReference type="Rhea" id="RHEA:52096"/>
        <dbReference type="ChEBI" id="CHEBI:15377"/>
        <dbReference type="ChEBI" id="CHEBI:15378"/>
        <dbReference type="ChEBI" id="CHEBI:25629"/>
        <dbReference type="ChEBI" id="CHEBI:136286"/>
        <dbReference type="ChEBI" id="CHEBI:136373"/>
    </reaction>
    <physiologicalReaction direction="left-to-right" evidence="13">
        <dbReference type="Rhea" id="RHEA:52097"/>
    </physiologicalReaction>
</comment>
<dbReference type="OrthoDB" id="1898221at2759"/>
<comment type="catalytic activity">
    <reaction evidence="9">
        <text>9-hexadecanoyloxy-octadecanoate + H2O = 9-hydroxy-octadecanoate + hexadecanoate + H(+)</text>
        <dbReference type="Rhea" id="RHEA:52052"/>
        <dbReference type="ChEBI" id="CHEBI:7896"/>
        <dbReference type="ChEBI" id="CHEBI:15377"/>
        <dbReference type="ChEBI" id="CHEBI:15378"/>
        <dbReference type="ChEBI" id="CHEBI:83670"/>
        <dbReference type="ChEBI" id="CHEBI:136286"/>
    </reaction>
    <physiologicalReaction direction="left-to-right" evidence="9">
        <dbReference type="Rhea" id="RHEA:52053"/>
    </physiologicalReaction>
</comment>
<evidence type="ECO:0000256" key="6">
    <source>
        <dbReference type="ARBA" id="ARBA00023136"/>
    </source>
</evidence>
<evidence type="ECO:0000313" key="19">
    <source>
        <dbReference type="Proteomes" id="UP001153714"/>
    </source>
</evidence>
<evidence type="ECO:0000256" key="10">
    <source>
        <dbReference type="ARBA" id="ARBA00048680"/>
    </source>
</evidence>
<keyword evidence="19" id="KW-1185">Reference proteome</keyword>
<comment type="catalytic activity">
    <reaction evidence="16">
        <text>12-(9Z-hexadecenoyloxy)-octadecanoate + H2O = 12-hydroxyoctadecanoate + (9Z)-hexadecenoate + H(+)</text>
        <dbReference type="Rhea" id="RHEA:52072"/>
        <dbReference type="ChEBI" id="CHEBI:15377"/>
        <dbReference type="ChEBI" id="CHEBI:15378"/>
        <dbReference type="ChEBI" id="CHEBI:32372"/>
        <dbReference type="ChEBI" id="CHEBI:84201"/>
        <dbReference type="ChEBI" id="CHEBI:136312"/>
    </reaction>
    <physiologicalReaction direction="left-to-right" evidence="16">
        <dbReference type="Rhea" id="RHEA:52073"/>
    </physiologicalReaction>
</comment>
<comment type="catalytic activity">
    <reaction evidence="10">
        <text>12-octadecanoyloxy-octadecanoate + H2O = 12-hydroxyoctadecanoate + octadecanoate + H(+)</text>
        <dbReference type="Rhea" id="RHEA:52080"/>
        <dbReference type="ChEBI" id="CHEBI:15377"/>
        <dbReference type="ChEBI" id="CHEBI:15378"/>
        <dbReference type="ChEBI" id="CHEBI:25629"/>
        <dbReference type="ChEBI" id="CHEBI:84201"/>
        <dbReference type="ChEBI" id="CHEBI:136330"/>
    </reaction>
    <physiologicalReaction direction="left-to-right" evidence="10">
        <dbReference type="Rhea" id="RHEA:52081"/>
    </physiologicalReaction>
</comment>
<comment type="catalytic activity">
    <reaction evidence="1">
        <text>9-(9Z-hexadecenoyloxy)-octadecanoate + H2O = (9Z)-hexadecenoate + 9-hydroxy-octadecanoate + H(+)</text>
        <dbReference type="Rhea" id="RHEA:52068"/>
        <dbReference type="ChEBI" id="CHEBI:15377"/>
        <dbReference type="ChEBI" id="CHEBI:15378"/>
        <dbReference type="ChEBI" id="CHEBI:32372"/>
        <dbReference type="ChEBI" id="CHEBI:136286"/>
        <dbReference type="ChEBI" id="CHEBI:136309"/>
    </reaction>
    <physiologicalReaction direction="left-to-right" evidence="1">
        <dbReference type="Rhea" id="RHEA:52069"/>
    </physiologicalReaction>
</comment>
<feature type="transmembrane region" description="Helical" evidence="17">
    <location>
        <begin position="152"/>
        <end position="172"/>
    </location>
</feature>
<evidence type="ECO:0008006" key="20">
    <source>
        <dbReference type="Google" id="ProtNLM"/>
    </source>
</evidence>
<evidence type="ECO:0000256" key="15">
    <source>
        <dbReference type="ARBA" id="ARBA00049322"/>
    </source>
</evidence>
<evidence type="ECO:0000256" key="13">
    <source>
        <dbReference type="ARBA" id="ARBA00049221"/>
    </source>
</evidence>
<evidence type="ECO:0000256" key="2">
    <source>
        <dbReference type="ARBA" id="ARBA00004127"/>
    </source>
</evidence>
<dbReference type="GO" id="GO:0012505">
    <property type="term" value="C:endomembrane system"/>
    <property type="evidence" value="ECO:0007669"/>
    <property type="project" value="UniProtKB-SubCell"/>
</dbReference>
<reference evidence="18" key="2">
    <citation type="submission" date="2022-10" db="EMBL/GenBank/DDBJ databases">
        <authorList>
            <consortium name="ENA_rothamsted_submissions"/>
            <consortium name="culmorum"/>
            <person name="King R."/>
        </authorList>
    </citation>
    <scope>NUCLEOTIDE SEQUENCE</scope>
</reference>
<evidence type="ECO:0000256" key="12">
    <source>
        <dbReference type="ARBA" id="ARBA00048800"/>
    </source>
</evidence>
<protein>
    <recommendedName>
        <fullName evidence="20">Androgen-dependent TFPI-regulating protein</fullName>
    </recommendedName>
</protein>
<dbReference type="InterPro" id="IPR006838">
    <property type="entry name" value="ADTRP_AIG1"/>
</dbReference>
<keyword evidence="6 17" id="KW-0472">Membrane</keyword>
<feature type="transmembrane region" description="Helical" evidence="17">
    <location>
        <begin position="73"/>
        <end position="92"/>
    </location>
</feature>
<evidence type="ECO:0000256" key="5">
    <source>
        <dbReference type="ARBA" id="ARBA00022989"/>
    </source>
</evidence>
<evidence type="ECO:0000313" key="18">
    <source>
        <dbReference type="EMBL" id="CAH0761476.1"/>
    </source>
</evidence>
<comment type="catalytic activity">
    <reaction evidence="11">
        <text>12-(9Z-octadecenoyloxy)-octadecanoate + H2O = 12-hydroxyoctadecanoate + (9Z)-octadecenoate + H(+)</text>
        <dbReference type="Rhea" id="RHEA:52060"/>
        <dbReference type="ChEBI" id="CHEBI:15377"/>
        <dbReference type="ChEBI" id="CHEBI:15378"/>
        <dbReference type="ChEBI" id="CHEBI:30823"/>
        <dbReference type="ChEBI" id="CHEBI:84201"/>
        <dbReference type="ChEBI" id="CHEBI:136302"/>
    </reaction>
    <physiologicalReaction direction="left-to-right" evidence="11">
        <dbReference type="Rhea" id="RHEA:52061"/>
    </physiologicalReaction>
</comment>
<evidence type="ECO:0000256" key="8">
    <source>
        <dbReference type="ARBA" id="ARBA00047427"/>
    </source>
</evidence>
<evidence type="ECO:0000256" key="1">
    <source>
        <dbReference type="ARBA" id="ARBA00000923"/>
    </source>
</evidence>
<evidence type="ECO:0000256" key="16">
    <source>
        <dbReference type="ARBA" id="ARBA00049428"/>
    </source>
</evidence>
<sequence>MDIEAGVNKVDSGVEDLPKNKCLRIFVTSFHSAVCCYYVLLVSYGLVIGYNAMTHDNEVVRLLGHYGPAFGTNWNLTFQTVFIFLALTYDILEWMNKQDTERAKKIMYWRDVLYNGLVVPFTLFVTSLFWTVYAIDRELVYPEVFDSVVPWWFNHCVHTNIAIVVLIETLLTPRRQPTNKSLELKLTTFTSFGYAAIYYSIYYFTGRWLYNVFGIMTWWQVSLFQCLIWASAYFFYFTHFMVNRLFHGSEDKTAVNKSVTVENNGSTKTVKFGSLQKNTPEESFTSDNWHLKYRSLRDKFENSRL</sequence>
<evidence type="ECO:0000256" key="11">
    <source>
        <dbReference type="ARBA" id="ARBA00048701"/>
    </source>
</evidence>
<comment type="subcellular location">
    <subcellularLocation>
        <location evidence="2">Endomembrane system</location>
        <topology evidence="2">Multi-pass membrane protein</topology>
    </subcellularLocation>
</comment>
<evidence type="ECO:0000256" key="7">
    <source>
        <dbReference type="ARBA" id="ARBA00047368"/>
    </source>
</evidence>
<comment type="similarity">
    <text evidence="3">Belongs to the AIG1 family.</text>
</comment>
<dbReference type="PANTHER" id="PTHR10989">
    <property type="entry name" value="ANDROGEN-INDUCED PROTEIN 1-RELATED"/>
    <property type="match status" value="1"/>
</dbReference>
<dbReference type="Pfam" id="PF04750">
    <property type="entry name" value="Far-17a_AIG1"/>
    <property type="match status" value="1"/>
</dbReference>
<comment type="catalytic activity">
    <reaction evidence="12">
        <text>9-(9Z-octadecenoyloxy)-octadecanoate + H2O = 9-hydroxy-octadecanoate + (9Z)-octadecenoate + H(+)</text>
        <dbReference type="Rhea" id="RHEA:52048"/>
        <dbReference type="ChEBI" id="CHEBI:15377"/>
        <dbReference type="ChEBI" id="CHEBI:15378"/>
        <dbReference type="ChEBI" id="CHEBI:30823"/>
        <dbReference type="ChEBI" id="CHEBI:136282"/>
        <dbReference type="ChEBI" id="CHEBI:136286"/>
    </reaction>
    <physiologicalReaction direction="left-to-right" evidence="12">
        <dbReference type="Rhea" id="RHEA:52049"/>
    </physiologicalReaction>
</comment>
<evidence type="ECO:0000256" key="17">
    <source>
        <dbReference type="SAM" id="Phobius"/>
    </source>
</evidence>
<keyword evidence="5 17" id="KW-1133">Transmembrane helix</keyword>
<comment type="catalytic activity">
    <reaction evidence="15">
        <text>13-(9Z-hexadecenoyloxy)-octadecanoate + H2O = 13-hydroxy-octadecanoate + (9Z)-hexadecenoate + H(+)</text>
        <dbReference type="Rhea" id="RHEA:52076"/>
        <dbReference type="ChEBI" id="CHEBI:15377"/>
        <dbReference type="ChEBI" id="CHEBI:15378"/>
        <dbReference type="ChEBI" id="CHEBI:32372"/>
        <dbReference type="ChEBI" id="CHEBI:136304"/>
        <dbReference type="ChEBI" id="CHEBI:136315"/>
    </reaction>
    <physiologicalReaction direction="left-to-right" evidence="15">
        <dbReference type="Rhea" id="RHEA:52077"/>
    </physiologicalReaction>
</comment>
<evidence type="ECO:0000256" key="3">
    <source>
        <dbReference type="ARBA" id="ARBA00009300"/>
    </source>
</evidence>
<reference evidence="18" key="1">
    <citation type="submission" date="2021-12" db="EMBL/GenBank/DDBJ databases">
        <authorList>
            <person name="King R."/>
        </authorList>
    </citation>
    <scope>NUCLEOTIDE SEQUENCE</scope>
</reference>
<feature type="transmembrane region" description="Helical" evidence="17">
    <location>
        <begin position="25"/>
        <end position="53"/>
    </location>
</feature>
<feature type="transmembrane region" description="Helical" evidence="17">
    <location>
        <begin position="217"/>
        <end position="237"/>
    </location>
</feature>
<dbReference type="AlphaFoldDB" id="A0A9P0CAL9"/>
<feature type="transmembrane region" description="Helical" evidence="17">
    <location>
        <begin position="112"/>
        <end position="132"/>
    </location>
</feature>
<evidence type="ECO:0000256" key="9">
    <source>
        <dbReference type="ARBA" id="ARBA00047863"/>
    </source>
</evidence>
<comment type="catalytic activity">
    <reaction evidence="14">
        <text>13-(9Z-octadecenoyloxy)-octadecanoate + H2O = 13-hydroxy-octadecanoate + (9Z)-octadecenoate + H(+)</text>
        <dbReference type="Rhea" id="RHEA:52064"/>
        <dbReference type="ChEBI" id="CHEBI:15377"/>
        <dbReference type="ChEBI" id="CHEBI:15378"/>
        <dbReference type="ChEBI" id="CHEBI:30823"/>
        <dbReference type="ChEBI" id="CHEBI:136303"/>
        <dbReference type="ChEBI" id="CHEBI:136304"/>
    </reaction>
    <physiologicalReaction direction="left-to-right" evidence="14">
        <dbReference type="Rhea" id="RHEA:52065"/>
    </physiologicalReaction>
</comment>
<comment type="catalytic activity">
    <reaction evidence="7">
        <text>12-hexadecanoyloxy-octadecanoate + H2O = 12-hydroxyoctadecanoate + hexadecanoate + H(+)</text>
        <dbReference type="Rhea" id="RHEA:52056"/>
        <dbReference type="ChEBI" id="CHEBI:7896"/>
        <dbReference type="ChEBI" id="CHEBI:15377"/>
        <dbReference type="ChEBI" id="CHEBI:15378"/>
        <dbReference type="ChEBI" id="CHEBI:83677"/>
        <dbReference type="ChEBI" id="CHEBI:84201"/>
    </reaction>
    <physiologicalReaction direction="left-to-right" evidence="7">
        <dbReference type="Rhea" id="RHEA:52057"/>
    </physiologicalReaction>
</comment>